<feature type="domain" description="Type II/III secretion system secretin-like" evidence="6">
    <location>
        <begin position="408"/>
        <end position="567"/>
    </location>
</feature>
<evidence type="ECO:0000256" key="4">
    <source>
        <dbReference type="RuleBase" id="RU004004"/>
    </source>
</evidence>
<sequence length="691" mass="73034" precursor="true">MTLRGALARVLAQLALAAALLQPAGFAQAAPPAGWKTTGFAIDATDLRLRAVLEQFARVYDVRLSYSVKGDKVLKGRFKGDSGTEFLNRLAAAAPFRWFVYNDTLYVVAADDNASLRLDVGEDAVQDAKAALVGVGLYDERFGWGELPDTGTVIVSGPRAYVNLARDILMPDERRADAKARRVMMFRLKYASVNDRVINVRGQTETIPGVKTILSNLLFGPSSPGKLADVPELDAGSSKRSRLPKVGAGGAREVGHERGREGAGGSTFMPIFAPPAGTPPAAGRTSSEGHADRSEPRSRGEDERRPRIEANPALNAILIYDTADKRAMYAELIAQLDVQPQQIEIEALIVDIDRNRLAEMGVEWGVRAGAVNAVVNATATDSLGATLPVAGATLLISDAARFYARLKAMEANGEAKVLATPTVLTIDNVAAVLDLSQSAYVSLVGERVADLADVTAGTMLRVIPRIIREGPATRVHLEVDIEDGSLDNQAAGAKNSNVNVTRSTISTQAIIDSQQTLMIGGYRAERLSTDKQKVPVLGDLPLVGGLFRTENRSASTRERLFLLTPRLTSTAGTPAVATSKAAARGREAAREAGIASNLPPPPPSAPMGAPLLPLPAPAPVREKPALQAAERPPALDAPKKRVPPAPARTEAEAMPALPPGTPPPLAARPAATSPWALIPAAVSPGRGDRAR</sequence>
<keyword evidence="3 4" id="KW-0813">Transport</keyword>
<protein>
    <recommendedName>
        <fullName evidence="3">Type 3 secretion system secretin</fullName>
        <shortName evidence="3">T3SS secretin</shortName>
    </recommendedName>
</protein>
<name>A0A562PDJ7_9BURK</name>
<dbReference type="HAMAP" id="MF_02219">
    <property type="entry name" value="Type_III_secretin"/>
    <property type="match status" value="1"/>
</dbReference>
<comment type="subunit">
    <text evidence="3">The core secretion machinery of the T3SS is composed of approximately 20 different proteins, including cytoplasmic components, a base, an export apparatus and a needle. This subunit is part of the base, which anchors the injectisome in the bacterial cell envelope. Forms a stable homooligomeric complex.</text>
</comment>
<evidence type="ECO:0000259" key="7">
    <source>
        <dbReference type="Pfam" id="PF03958"/>
    </source>
</evidence>
<comment type="subcellular location">
    <subcellularLocation>
        <location evidence="1 3 4">Cell outer membrane</location>
    </subcellularLocation>
</comment>
<evidence type="ECO:0000313" key="8">
    <source>
        <dbReference type="EMBL" id="TWI42478.1"/>
    </source>
</evidence>
<organism evidence="8 9">
    <name type="scientific">Pseudoduganella flava</name>
    <dbReference type="NCBI Taxonomy" id="871742"/>
    <lineage>
        <taxon>Bacteria</taxon>
        <taxon>Pseudomonadati</taxon>
        <taxon>Pseudomonadota</taxon>
        <taxon>Betaproteobacteria</taxon>
        <taxon>Burkholderiales</taxon>
        <taxon>Oxalobacteraceae</taxon>
        <taxon>Telluria group</taxon>
        <taxon>Pseudoduganella</taxon>
    </lineage>
</organism>
<proteinExistence type="inferred from homology"/>
<comment type="similarity">
    <text evidence="3">Belongs to the bacterial secretin family. T3SS SctC subfamily.</text>
</comment>
<keyword evidence="3" id="KW-0472">Membrane</keyword>
<dbReference type="InterPro" id="IPR003522">
    <property type="entry name" value="T3SS_OM_pore_YscC"/>
</dbReference>
<feature type="chain" id="PRO_5026402343" description="Type 3 secretion system secretin" evidence="3">
    <location>
        <begin position="30"/>
        <end position="691"/>
    </location>
</feature>
<evidence type="ECO:0000256" key="5">
    <source>
        <dbReference type="SAM" id="MobiDB-lite"/>
    </source>
</evidence>
<dbReference type="EMBL" id="VLKW01000014">
    <property type="protein sequence ID" value="TWI42478.1"/>
    <property type="molecule type" value="Genomic_DNA"/>
</dbReference>
<dbReference type="Gene3D" id="3.55.50.30">
    <property type="match status" value="1"/>
</dbReference>
<keyword evidence="2 3" id="KW-0732">Signal</keyword>
<evidence type="ECO:0000256" key="1">
    <source>
        <dbReference type="ARBA" id="ARBA00004442"/>
    </source>
</evidence>
<dbReference type="GO" id="GO:0009279">
    <property type="term" value="C:cell outer membrane"/>
    <property type="evidence" value="ECO:0007669"/>
    <property type="project" value="UniProtKB-SubCell"/>
</dbReference>
<dbReference type="Pfam" id="PF00263">
    <property type="entry name" value="Secretin"/>
    <property type="match status" value="1"/>
</dbReference>
<dbReference type="InterPro" id="IPR038591">
    <property type="entry name" value="NolW-like_sf"/>
</dbReference>
<dbReference type="InterPro" id="IPR004846">
    <property type="entry name" value="T2SS/T3SS_dom"/>
</dbReference>
<dbReference type="Pfam" id="PF03958">
    <property type="entry name" value="Secretin_N"/>
    <property type="match status" value="1"/>
</dbReference>
<feature type="signal peptide" evidence="3">
    <location>
        <begin position="1"/>
        <end position="29"/>
    </location>
</feature>
<dbReference type="InterPro" id="IPR005644">
    <property type="entry name" value="NolW-like"/>
</dbReference>
<dbReference type="GO" id="GO:0015627">
    <property type="term" value="C:type II protein secretion system complex"/>
    <property type="evidence" value="ECO:0007669"/>
    <property type="project" value="TreeGrafter"/>
</dbReference>
<keyword evidence="3" id="KW-0811">Translocation</keyword>
<evidence type="ECO:0000256" key="3">
    <source>
        <dbReference type="HAMAP-Rule" id="MF_02219"/>
    </source>
</evidence>
<evidence type="ECO:0000313" key="9">
    <source>
        <dbReference type="Proteomes" id="UP000315112"/>
    </source>
</evidence>
<comment type="function">
    <text evidence="3">Component of the type III secretion system (T3SS), also called injectisome, which is used to inject bacterial effector proteins into eukaryotic host cells. Forms a ring-shaped multimeric structure with an apparent central pore in the outer membrane.</text>
</comment>
<dbReference type="Gene3D" id="3.30.1370.120">
    <property type="match status" value="2"/>
</dbReference>
<dbReference type="NCBIfam" id="TIGR02516">
    <property type="entry name" value="type_III_yscC"/>
    <property type="match status" value="1"/>
</dbReference>
<feature type="compositionally biased region" description="Basic and acidic residues" evidence="5">
    <location>
        <begin position="287"/>
        <end position="308"/>
    </location>
</feature>
<dbReference type="RefSeq" id="WP_229418998.1">
    <property type="nucleotide sequence ID" value="NZ_CP046904.1"/>
</dbReference>
<dbReference type="InterPro" id="IPR050810">
    <property type="entry name" value="Bact_Secretion_Sys_Channel"/>
</dbReference>
<keyword evidence="3" id="KW-0998">Cell outer membrane</keyword>
<feature type="region of interest" description="Disordered" evidence="5">
    <location>
        <begin position="229"/>
        <end position="308"/>
    </location>
</feature>
<feature type="compositionally biased region" description="Pro residues" evidence="5">
    <location>
        <begin position="656"/>
        <end position="666"/>
    </location>
</feature>
<dbReference type="AlphaFoldDB" id="A0A562PDJ7"/>
<comment type="caution">
    <text evidence="8">The sequence shown here is derived from an EMBL/GenBank/DDBJ whole genome shotgun (WGS) entry which is preliminary data.</text>
</comment>
<dbReference type="PANTHER" id="PTHR30332:SF5">
    <property type="entry name" value="SPI-1 TYPE 3 SECRETION SYSTEM SECRETIN"/>
    <property type="match status" value="1"/>
</dbReference>
<gene>
    <name evidence="3" type="primary">sctC</name>
    <name evidence="8" type="ORF">IP92_05454</name>
</gene>
<dbReference type="GO" id="GO:0030254">
    <property type="term" value="P:protein secretion by the type III secretion system"/>
    <property type="evidence" value="ECO:0007669"/>
    <property type="project" value="UniProtKB-UniRule"/>
</dbReference>
<feature type="domain" description="NolW-like" evidence="7">
    <location>
        <begin position="185"/>
        <end position="342"/>
    </location>
</feature>
<reference evidence="8 9" key="1">
    <citation type="journal article" date="2015" name="Stand. Genomic Sci.">
        <title>Genomic Encyclopedia of Bacterial and Archaeal Type Strains, Phase III: the genomes of soil and plant-associated and newly described type strains.</title>
        <authorList>
            <person name="Whitman W.B."/>
            <person name="Woyke T."/>
            <person name="Klenk H.P."/>
            <person name="Zhou Y."/>
            <person name="Lilburn T.G."/>
            <person name="Beck B.J."/>
            <person name="De Vos P."/>
            <person name="Vandamme P."/>
            <person name="Eisen J.A."/>
            <person name="Garrity G."/>
            <person name="Hugenholtz P."/>
            <person name="Kyrpides N.C."/>
        </authorList>
    </citation>
    <scope>NUCLEOTIDE SEQUENCE [LARGE SCALE GENOMIC DNA]</scope>
    <source>
        <strain evidence="8 9">CGMCC 1.10685</strain>
    </source>
</reference>
<dbReference type="PRINTS" id="PR01337">
    <property type="entry name" value="TYPE3OMGPROT"/>
</dbReference>
<dbReference type="Proteomes" id="UP000315112">
    <property type="component" value="Unassembled WGS sequence"/>
</dbReference>
<evidence type="ECO:0000259" key="6">
    <source>
        <dbReference type="Pfam" id="PF00263"/>
    </source>
</evidence>
<dbReference type="GO" id="GO:0030257">
    <property type="term" value="C:type III protein secretion system complex"/>
    <property type="evidence" value="ECO:0007669"/>
    <property type="project" value="UniProtKB-UniRule"/>
</dbReference>
<accession>A0A562PDJ7</accession>
<dbReference type="PANTHER" id="PTHR30332">
    <property type="entry name" value="PROBABLE GENERAL SECRETION PATHWAY PROTEIN D"/>
    <property type="match status" value="1"/>
</dbReference>
<feature type="region of interest" description="Disordered" evidence="5">
    <location>
        <begin position="584"/>
        <end position="669"/>
    </location>
</feature>
<evidence type="ECO:0000256" key="2">
    <source>
        <dbReference type="ARBA" id="ARBA00022729"/>
    </source>
</evidence>
<keyword evidence="3" id="KW-0653">Protein transport</keyword>